<accession>A0A6H1ZJ01</accession>
<proteinExistence type="predicted"/>
<name>A0A6H1ZJ01_9ZZZZ</name>
<dbReference type="EMBL" id="MT144062">
    <property type="protein sequence ID" value="QJA47906.1"/>
    <property type="molecule type" value="Genomic_DNA"/>
</dbReference>
<gene>
    <name evidence="2" type="ORF">MM415A00269_0031</name>
    <name evidence="1" type="ORF">TM448A00755_0019</name>
</gene>
<reference evidence="1" key="1">
    <citation type="submission" date="2020-03" db="EMBL/GenBank/DDBJ databases">
        <title>The deep terrestrial virosphere.</title>
        <authorList>
            <person name="Holmfeldt K."/>
            <person name="Nilsson E."/>
            <person name="Simone D."/>
            <person name="Lopez-Fernandez M."/>
            <person name="Wu X."/>
            <person name="de Brujin I."/>
            <person name="Lundin D."/>
            <person name="Andersson A."/>
            <person name="Bertilsson S."/>
            <person name="Dopson M."/>
        </authorList>
    </citation>
    <scope>NUCLEOTIDE SEQUENCE</scope>
    <source>
        <strain evidence="2">MM415A00269</strain>
        <strain evidence="1">TM448A00755</strain>
    </source>
</reference>
<evidence type="ECO:0000313" key="1">
    <source>
        <dbReference type="EMBL" id="QJA47906.1"/>
    </source>
</evidence>
<evidence type="ECO:0000313" key="2">
    <source>
        <dbReference type="EMBL" id="QJA83663.1"/>
    </source>
</evidence>
<dbReference type="AlphaFoldDB" id="A0A6H1ZJ01"/>
<protein>
    <submittedName>
        <fullName evidence="1">Uncharacterized protein</fullName>
    </submittedName>
</protein>
<sequence length="151" mass="17186">MTSDEMITQLQAEVKGLTSSLVTADYTNAIAAAERDTGWDLPQTADLKITWLLSRAKRHLFAFLMTESAAKFKFEDINLQQRFEHYRLMIQDMDKEFKEAQEEYAFEFAGVSAYQIAGTKIDSGFSYEAQTGRETTYDKNNAVIITPNENS</sequence>
<dbReference type="EMBL" id="MT142515">
    <property type="protein sequence ID" value="QJA83663.1"/>
    <property type="molecule type" value="Genomic_DNA"/>
</dbReference>
<organism evidence="1">
    <name type="scientific">viral metagenome</name>
    <dbReference type="NCBI Taxonomy" id="1070528"/>
    <lineage>
        <taxon>unclassified sequences</taxon>
        <taxon>metagenomes</taxon>
        <taxon>organismal metagenomes</taxon>
    </lineage>
</organism>